<keyword evidence="5" id="KW-0808">Transferase</keyword>
<reference evidence="13 14" key="1">
    <citation type="journal article" date="2017" name="Nat. Commun.">
        <title>Genome assembly with in vitro proximity ligation data and whole-genome triplication in lettuce.</title>
        <authorList>
            <person name="Reyes-Chin-Wo S."/>
            <person name="Wang Z."/>
            <person name="Yang X."/>
            <person name="Kozik A."/>
            <person name="Arikit S."/>
            <person name="Song C."/>
            <person name="Xia L."/>
            <person name="Froenicke L."/>
            <person name="Lavelle D.O."/>
            <person name="Truco M.J."/>
            <person name="Xia R."/>
            <person name="Zhu S."/>
            <person name="Xu C."/>
            <person name="Xu H."/>
            <person name="Xu X."/>
            <person name="Cox K."/>
            <person name="Korf I."/>
            <person name="Meyers B.C."/>
            <person name="Michelmore R.W."/>
        </authorList>
    </citation>
    <scope>NUCLEOTIDE SEQUENCE [LARGE SCALE GENOMIC DNA]</scope>
    <source>
        <strain evidence="14">cv. Salinas</strain>
        <tissue evidence="13">Seedlings</tissue>
    </source>
</reference>
<evidence type="ECO:0000259" key="11">
    <source>
        <dbReference type="Pfam" id="PF03007"/>
    </source>
</evidence>
<dbReference type="GO" id="GO:0008374">
    <property type="term" value="F:O-acyltransferase activity"/>
    <property type="evidence" value="ECO:0000318"/>
    <property type="project" value="GO_Central"/>
</dbReference>
<gene>
    <name evidence="13" type="ORF">LSAT_V11C800443350</name>
</gene>
<evidence type="ECO:0008006" key="15">
    <source>
        <dbReference type="Google" id="ProtNLM"/>
    </source>
</evidence>
<evidence type="ECO:0000256" key="7">
    <source>
        <dbReference type="ARBA" id="ARBA00023315"/>
    </source>
</evidence>
<evidence type="ECO:0000256" key="3">
    <source>
        <dbReference type="ARBA" id="ARBA00004771"/>
    </source>
</evidence>
<sequence length="485" mass="54492">MDLRVKVGGLEDVVLSEPVSTTGQYFNSSVLSISILCVMEFENPFDDSTSLALVNDVFLPINPRFSSIMVEDKQGGKQWKRVEVNAEDHIRIPCFPEGLSTESYDHCFNDYLSKMAKDPLPQTKPLWEIHIIKYPTSNASGNVVFKLHHSLGDGYSLMCALLSCLQRADNPSLPLTLPIFRNSLKPEKVPKSIISRVPQVLSCALNTVMDFGWSVLKSSFLEDRRSPIHSGNKGVEFNPINITTITFSLDQIKQIKSCLHVSHPSQYIVTQTINDVICGIIFLGTRLYMDVTSEEAKNESSTALVLLNTRYINGFKSLNEMCQNQESKSLWGNKFAFLHISLPQLHQYDESLKPLKFVQEIQSIIKRKRNSAAVYLTGMLLESMRKYRGPEAAAQYVHNTIRNPSMAVTNMIGPVEKMALSNQPVKGLYFMVVNSPQSLVVTIMSYMDQLRVTIGAETGFIDPVKFRTCTEKAFSMIFDAAMKSK</sequence>
<keyword evidence="7" id="KW-0012">Acyltransferase</keyword>
<dbReference type="EMBL" id="NBSK02000008">
    <property type="protein sequence ID" value="KAJ0191731.1"/>
    <property type="molecule type" value="Genomic_DNA"/>
</dbReference>
<comment type="pathway">
    <text evidence="3">Glycerolipid metabolism; triacylglycerol biosynthesis.</text>
</comment>
<evidence type="ECO:0000256" key="9">
    <source>
        <dbReference type="ARBA" id="ARBA00047604"/>
    </source>
</evidence>
<comment type="subcellular location">
    <subcellularLocation>
        <location evidence="1">Cell membrane</location>
        <topology evidence="1">Single-pass membrane protein</topology>
    </subcellularLocation>
    <subcellularLocation>
        <location evidence="2">Endoplasmic reticulum membrane</location>
    </subcellularLocation>
</comment>
<dbReference type="GO" id="GO:0019432">
    <property type="term" value="P:triglyceride biosynthetic process"/>
    <property type="evidence" value="ECO:0000318"/>
    <property type="project" value="GO_Central"/>
</dbReference>
<evidence type="ECO:0000256" key="2">
    <source>
        <dbReference type="ARBA" id="ARBA00004586"/>
    </source>
</evidence>
<evidence type="ECO:0000313" key="14">
    <source>
        <dbReference type="Proteomes" id="UP000235145"/>
    </source>
</evidence>
<evidence type="ECO:0000256" key="1">
    <source>
        <dbReference type="ARBA" id="ARBA00004162"/>
    </source>
</evidence>
<dbReference type="GO" id="GO:0047196">
    <property type="term" value="F:long-chain-alcohol O-fatty-acyltransferase activity"/>
    <property type="evidence" value="ECO:0007669"/>
    <property type="project" value="UniProtKB-EC"/>
</dbReference>
<comment type="catalytic activity">
    <reaction evidence="10">
        <text>an acyl-CoA + a 1,2-diacyl-sn-glycerol = a triacyl-sn-glycerol + CoA</text>
        <dbReference type="Rhea" id="RHEA:10868"/>
        <dbReference type="ChEBI" id="CHEBI:17815"/>
        <dbReference type="ChEBI" id="CHEBI:57287"/>
        <dbReference type="ChEBI" id="CHEBI:58342"/>
        <dbReference type="ChEBI" id="CHEBI:64615"/>
        <dbReference type="EC" id="2.3.1.20"/>
    </reaction>
</comment>
<dbReference type="GO" id="GO:0005789">
    <property type="term" value="C:endoplasmic reticulum membrane"/>
    <property type="evidence" value="ECO:0007669"/>
    <property type="project" value="UniProtKB-SubCell"/>
</dbReference>
<evidence type="ECO:0000256" key="5">
    <source>
        <dbReference type="ARBA" id="ARBA00022679"/>
    </source>
</evidence>
<organism evidence="13 14">
    <name type="scientific">Lactuca sativa</name>
    <name type="common">Garden lettuce</name>
    <dbReference type="NCBI Taxonomy" id="4236"/>
    <lineage>
        <taxon>Eukaryota</taxon>
        <taxon>Viridiplantae</taxon>
        <taxon>Streptophyta</taxon>
        <taxon>Embryophyta</taxon>
        <taxon>Tracheophyta</taxon>
        <taxon>Spermatophyta</taxon>
        <taxon>Magnoliopsida</taxon>
        <taxon>eudicotyledons</taxon>
        <taxon>Gunneridae</taxon>
        <taxon>Pentapetalae</taxon>
        <taxon>asterids</taxon>
        <taxon>campanulids</taxon>
        <taxon>Asterales</taxon>
        <taxon>Asteraceae</taxon>
        <taxon>Cichorioideae</taxon>
        <taxon>Cichorieae</taxon>
        <taxon>Lactucinae</taxon>
        <taxon>Lactuca</taxon>
    </lineage>
</organism>
<dbReference type="AlphaFoldDB" id="A0A9R1UQM8"/>
<dbReference type="PANTHER" id="PTHR31650">
    <property type="entry name" value="O-ACYLTRANSFERASE (WSD1-LIKE) FAMILY PROTEIN"/>
    <property type="match status" value="1"/>
</dbReference>
<keyword evidence="6" id="KW-0256">Endoplasmic reticulum</keyword>
<dbReference type="Pfam" id="PF06974">
    <property type="entry name" value="WS_DGAT_C"/>
    <property type="match status" value="1"/>
</dbReference>
<name>A0A9R1UQM8_LACSA</name>
<evidence type="ECO:0000256" key="4">
    <source>
        <dbReference type="ARBA" id="ARBA00005189"/>
    </source>
</evidence>
<comment type="caution">
    <text evidence="13">The sequence shown here is derived from an EMBL/GenBank/DDBJ whole genome shotgun (WGS) entry which is preliminary data.</text>
</comment>
<dbReference type="GO" id="GO:0004144">
    <property type="term" value="F:diacylglycerol O-acyltransferase activity"/>
    <property type="evidence" value="ECO:0007669"/>
    <property type="project" value="UniProtKB-EC"/>
</dbReference>
<proteinExistence type="inferred from homology"/>
<evidence type="ECO:0000256" key="8">
    <source>
        <dbReference type="ARBA" id="ARBA00024360"/>
    </source>
</evidence>
<dbReference type="Proteomes" id="UP000235145">
    <property type="component" value="Unassembled WGS sequence"/>
</dbReference>
<dbReference type="Pfam" id="PF03007">
    <property type="entry name" value="WS_DGAT_cat"/>
    <property type="match status" value="1"/>
</dbReference>
<evidence type="ECO:0000256" key="10">
    <source>
        <dbReference type="ARBA" id="ARBA00048109"/>
    </source>
</evidence>
<dbReference type="GO" id="GO:0005886">
    <property type="term" value="C:plasma membrane"/>
    <property type="evidence" value="ECO:0000318"/>
    <property type="project" value="GO_Central"/>
</dbReference>
<feature type="domain" description="O-acyltransferase WSD1 C-terminal" evidence="12">
    <location>
        <begin position="331"/>
        <end position="477"/>
    </location>
</feature>
<dbReference type="PANTHER" id="PTHR31650:SF34">
    <property type="entry name" value="O-ACYLTRANSFERASE WSD1-LIKE ISOFORM X1"/>
    <property type="match status" value="1"/>
</dbReference>
<evidence type="ECO:0000313" key="13">
    <source>
        <dbReference type="EMBL" id="KAJ0191731.1"/>
    </source>
</evidence>
<feature type="domain" description="O-acyltransferase WSD1-like N-terminal" evidence="11">
    <location>
        <begin position="79"/>
        <end position="256"/>
    </location>
</feature>
<dbReference type="InterPro" id="IPR045034">
    <property type="entry name" value="O-acyltransferase_WSD1-like"/>
</dbReference>
<protein>
    <recommendedName>
        <fullName evidence="15">Diacylglycerol O-acyltransferase</fullName>
    </recommendedName>
</protein>
<keyword evidence="14" id="KW-1185">Reference proteome</keyword>
<comment type="catalytic activity">
    <reaction evidence="9">
        <text>a long chain fatty alcohol + a fatty acyl-CoA = a long-chain alcohol wax ester + CoA</text>
        <dbReference type="Rhea" id="RHEA:38443"/>
        <dbReference type="ChEBI" id="CHEBI:17135"/>
        <dbReference type="ChEBI" id="CHEBI:57287"/>
        <dbReference type="ChEBI" id="CHEBI:77636"/>
        <dbReference type="ChEBI" id="CHEBI:235323"/>
        <dbReference type="EC" id="2.3.1.75"/>
    </reaction>
</comment>
<dbReference type="InterPro" id="IPR004255">
    <property type="entry name" value="O-acyltransferase_WSD1_N"/>
</dbReference>
<comment type="pathway">
    <text evidence="4">Lipid metabolism.</text>
</comment>
<evidence type="ECO:0000256" key="6">
    <source>
        <dbReference type="ARBA" id="ARBA00022824"/>
    </source>
</evidence>
<comment type="similarity">
    <text evidence="8">In the N-terminal section; belongs to the long-chain O-acyltransferase family.</text>
</comment>
<accession>A0A9R1UQM8</accession>
<dbReference type="InterPro" id="IPR009721">
    <property type="entry name" value="O-acyltransferase_WSD1_C"/>
</dbReference>
<evidence type="ECO:0000259" key="12">
    <source>
        <dbReference type="Pfam" id="PF06974"/>
    </source>
</evidence>